<accession>A0AAW9NYE6</accession>
<keyword evidence="13 19" id="KW-0472">Membrane</keyword>
<evidence type="ECO:0000256" key="5">
    <source>
        <dbReference type="ARBA" id="ARBA00013200"/>
    </source>
</evidence>
<evidence type="ECO:0000256" key="4">
    <source>
        <dbReference type="ARBA" id="ARBA00010561"/>
    </source>
</evidence>
<keyword evidence="10 19" id="KW-0812">Transmembrane</keyword>
<evidence type="ECO:0000256" key="15">
    <source>
        <dbReference type="ARBA" id="ARBA00032605"/>
    </source>
</evidence>
<comment type="catalytic activity">
    <reaction evidence="18 19">
        <text>alpha-ribazole 5'-phosphate + adenosylcob(III)inamide-GDP = adenosylcob(III)alamin 5'-phosphate + GMP + H(+)</text>
        <dbReference type="Rhea" id="RHEA:23560"/>
        <dbReference type="ChEBI" id="CHEBI:15378"/>
        <dbReference type="ChEBI" id="CHEBI:57918"/>
        <dbReference type="ChEBI" id="CHEBI:58115"/>
        <dbReference type="ChEBI" id="CHEBI:60487"/>
        <dbReference type="ChEBI" id="CHEBI:60493"/>
        <dbReference type="EC" id="2.7.8.26"/>
    </reaction>
</comment>
<evidence type="ECO:0000256" key="14">
    <source>
        <dbReference type="ARBA" id="ARBA00025228"/>
    </source>
</evidence>
<feature type="transmembrane region" description="Helical" evidence="19">
    <location>
        <begin position="180"/>
        <end position="200"/>
    </location>
</feature>
<feature type="transmembrane region" description="Helical" evidence="19">
    <location>
        <begin position="207"/>
        <end position="223"/>
    </location>
</feature>
<dbReference type="NCBIfam" id="TIGR00317">
    <property type="entry name" value="cobS"/>
    <property type="match status" value="1"/>
</dbReference>
<evidence type="ECO:0000256" key="13">
    <source>
        <dbReference type="ARBA" id="ARBA00023136"/>
    </source>
</evidence>
<comment type="caution">
    <text evidence="20">The sequence shown here is derived from an EMBL/GenBank/DDBJ whole genome shotgun (WGS) entry which is preliminary data.</text>
</comment>
<organism evidence="20 21">
    <name type="scientific">Metasolibacillus meyeri</name>
    <dbReference type="NCBI Taxonomy" id="1071052"/>
    <lineage>
        <taxon>Bacteria</taxon>
        <taxon>Bacillati</taxon>
        <taxon>Bacillota</taxon>
        <taxon>Bacilli</taxon>
        <taxon>Bacillales</taxon>
        <taxon>Caryophanaceae</taxon>
        <taxon>Metasolibacillus</taxon>
    </lineage>
</organism>
<evidence type="ECO:0000313" key="20">
    <source>
        <dbReference type="EMBL" id="MEC1179980.1"/>
    </source>
</evidence>
<comment type="catalytic activity">
    <reaction evidence="17 19">
        <text>alpha-ribazole + adenosylcob(III)inamide-GDP = adenosylcob(III)alamin + GMP + H(+)</text>
        <dbReference type="Rhea" id="RHEA:16049"/>
        <dbReference type="ChEBI" id="CHEBI:10329"/>
        <dbReference type="ChEBI" id="CHEBI:15378"/>
        <dbReference type="ChEBI" id="CHEBI:18408"/>
        <dbReference type="ChEBI" id="CHEBI:58115"/>
        <dbReference type="ChEBI" id="CHEBI:60487"/>
        <dbReference type="EC" id="2.7.8.26"/>
    </reaction>
</comment>
<keyword evidence="11 19" id="KW-0460">Magnesium</keyword>
<dbReference type="RefSeq" id="WP_326124473.1">
    <property type="nucleotide sequence ID" value="NZ_JARSFG010000020.1"/>
</dbReference>
<comment type="pathway">
    <text evidence="3 19">Cofactor biosynthesis; adenosylcobalamin biosynthesis; adenosylcobalamin from cob(II)yrinate a,c-diamide: step 7/7.</text>
</comment>
<evidence type="ECO:0000256" key="12">
    <source>
        <dbReference type="ARBA" id="ARBA00022989"/>
    </source>
</evidence>
<keyword evidence="12 19" id="KW-1133">Transmembrane helix</keyword>
<dbReference type="HAMAP" id="MF_00719">
    <property type="entry name" value="CobS"/>
    <property type="match status" value="1"/>
</dbReference>
<dbReference type="PANTHER" id="PTHR34148">
    <property type="entry name" value="ADENOSYLCOBINAMIDE-GDP RIBAZOLETRANSFERASE"/>
    <property type="match status" value="1"/>
</dbReference>
<dbReference type="PANTHER" id="PTHR34148:SF1">
    <property type="entry name" value="ADENOSYLCOBINAMIDE-GDP RIBAZOLETRANSFERASE"/>
    <property type="match status" value="1"/>
</dbReference>
<evidence type="ECO:0000256" key="7">
    <source>
        <dbReference type="ARBA" id="ARBA00022475"/>
    </source>
</evidence>
<evidence type="ECO:0000256" key="19">
    <source>
        <dbReference type="HAMAP-Rule" id="MF_00719"/>
    </source>
</evidence>
<evidence type="ECO:0000256" key="6">
    <source>
        <dbReference type="ARBA" id="ARBA00015850"/>
    </source>
</evidence>
<evidence type="ECO:0000256" key="17">
    <source>
        <dbReference type="ARBA" id="ARBA00048623"/>
    </source>
</evidence>
<gene>
    <name evidence="19 20" type="primary">cobS</name>
    <name evidence="20" type="ORF">P9B03_15880</name>
</gene>
<dbReference type="Proteomes" id="UP001344888">
    <property type="component" value="Unassembled WGS sequence"/>
</dbReference>
<evidence type="ECO:0000256" key="18">
    <source>
        <dbReference type="ARBA" id="ARBA00049504"/>
    </source>
</evidence>
<name>A0AAW9NYE6_9BACL</name>
<dbReference type="AlphaFoldDB" id="A0AAW9NYE6"/>
<reference evidence="20 21" key="1">
    <citation type="submission" date="2023-03" db="EMBL/GenBank/DDBJ databases">
        <title>Bacillus Genome Sequencing.</title>
        <authorList>
            <person name="Dunlap C."/>
        </authorList>
    </citation>
    <scope>NUCLEOTIDE SEQUENCE [LARGE SCALE GENOMIC DNA]</scope>
    <source>
        <strain evidence="20 21">B-59205</strain>
    </source>
</reference>
<evidence type="ECO:0000256" key="9">
    <source>
        <dbReference type="ARBA" id="ARBA00022679"/>
    </source>
</evidence>
<dbReference type="InterPro" id="IPR003805">
    <property type="entry name" value="CobS"/>
</dbReference>
<keyword evidence="7 19" id="KW-1003">Cell membrane</keyword>
<evidence type="ECO:0000256" key="8">
    <source>
        <dbReference type="ARBA" id="ARBA00022573"/>
    </source>
</evidence>
<keyword evidence="21" id="KW-1185">Reference proteome</keyword>
<feature type="transmembrane region" description="Helical" evidence="19">
    <location>
        <begin position="112"/>
        <end position="132"/>
    </location>
</feature>
<evidence type="ECO:0000256" key="16">
    <source>
        <dbReference type="ARBA" id="ARBA00032853"/>
    </source>
</evidence>
<dbReference type="GO" id="GO:0008818">
    <property type="term" value="F:cobalamin 5'-phosphate synthase activity"/>
    <property type="evidence" value="ECO:0007669"/>
    <property type="project" value="UniProtKB-UniRule"/>
</dbReference>
<dbReference type="GO" id="GO:0005886">
    <property type="term" value="C:plasma membrane"/>
    <property type="evidence" value="ECO:0007669"/>
    <property type="project" value="UniProtKB-SubCell"/>
</dbReference>
<comment type="subcellular location">
    <subcellularLocation>
        <location evidence="2 19">Cell membrane</location>
        <topology evidence="2 19">Multi-pass membrane protein</topology>
    </subcellularLocation>
</comment>
<dbReference type="EMBL" id="JARSFG010000020">
    <property type="protein sequence ID" value="MEC1179980.1"/>
    <property type="molecule type" value="Genomic_DNA"/>
</dbReference>
<evidence type="ECO:0000313" key="21">
    <source>
        <dbReference type="Proteomes" id="UP001344888"/>
    </source>
</evidence>
<comment type="similarity">
    <text evidence="4 19">Belongs to the CobS family.</text>
</comment>
<evidence type="ECO:0000256" key="2">
    <source>
        <dbReference type="ARBA" id="ARBA00004651"/>
    </source>
</evidence>
<dbReference type="EC" id="2.7.8.26" evidence="5 19"/>
<comment type="cofactor">
    <cofactor evidence="1 19">
        <name>Mg(2+)</name>
        <dbReference type="ChEBI" id="CHEBI:18420"/>
    </cofactor>
</comment>
<dbReference type="GO" id="GO:0051073">
    <property type="term" value="F:adenosylcobinamide-GDP ribazoletransferase activity"/>
    <property type="evidence" value="ECO:0007669"/>
    <property type="project" value="UniProtKB-UniRule"/>
</dbReference>
<dbReference type="Pfam" id="PF02654">
    <property type="entry name" value="CobS"/>
    <property type="match status" value="1"/>
</dbReference>
<protein>
    <recommendedName>
        <fullName evidence="6 19">Adenosylcobinamide-GDP ribazoletransferase</fullName>
        <ecNumber evidence="5 19">2.7.8.26</ecNumber>
    </recommendedName>
    <alternativeName>
        <fullName evidence="16 19">Cobalamin synthase</fullName>
    </alternativeName>
    <alternativeName>
        <fullName evidence="15 19">Cobalamin-5'-phosphate synthase</fullName>
    </alternativeName>
</protein>
<keyword evidence="9 19" id="KW-0808">Transferase</keyword>
<feature type="transmembrane region" description="Helical" evidence="19">
    <location>
        <begin position="62"/>
        <end position="82"/>
    </location>
</feature>
<dbReference type="GO" id="GO:0009236">
    <property type="term" value="P:cobalamin biosynthetic process"/>
    <property type="evidence" value="ECO:0007669"/>
    <property type="project" value="UniProtKB-UniRule"/>
</dbReference>
<proteinExistence type="inferred from homology"/>
<evidence type="ECO:0000256" key="3">
    <source>
        <dbReference type="ARBA" id="ARBA00004663"/>
    </source>
</evidence>
<keyword evidence="8 19" id="KW-0169">Cobalamin biosynthesis</keyword>
<feature type="transmembrane region" description="Helical" evidence="19">
    <location>
        <begin position="33"/>
        <end position="55"/>
    </location>
</feature>
<comment type="function">
    <text evidence="14 19">Joins adenosylcobinamide-GDP and alpha-ribazole to generate adenosylcobalamin (Ado-cobalamin). Also synthesizes adenosylcobalamin 5'-phosphate from adenosylcobinamide-GDP and alpha-ribazole 5'-phosphate.</text>
</comment>
<feature type="transmembrane region" description="Helical" evidence="19">
    <location>
        <begin position="141"/>
        <end position="160"/>
    </location>
</feature>
<evidence type="ECO:0000256" key="10">
    <source>
        <dbReference type="ARBA" id="ARBA00022692"/>
    </source>
</evidence>
<evidence type="ECO:0000256" key="11">
    <source>
        <dbReference type="ARBA" id="ARBA00022842"/>
    </source>
</evidence>
<evidence type="ECO:0000256" key="1">
    <source>
        <dbReference type="ARBA" id="ARBA00001946"/>
    </source>
</evidence>
<sequence length="255" mass="28519">MKHFGTGLLLCLQFFSAWPIKRELALTKKDITAMYMLMPLLSLLTGAVTIGFFMLNNSWLAFSPLLTAIILVIIMIVVTGGIHTDGFIDTSDAFFSYRDKEKRLAILEDPRVGAFGVLAVVGLLLLKTGFLYEALLREVQLAYFVAIPLLARVAMLLYFLTMKSAKTTGLAAYFKERVQARGVIVACIAYSLLIVGYALYCGEWPLLVLYGMMLLSLLYYRHWSNKNFAGMTGDLLGAFYEGMELVLWGTLLLFI</sequence>